<keyword evidence="4" id="KW-1185">Reference proteome</keyword>
<feature type="region of interest" description="Disordered" evidence="1">
    <location>
        <begin position="1"/>
        <end position="45"/>
    </location>
</feature>
<feature type="region of interest" description="Disordered" evidence="1">
    <location>
        <begin position="379"/>
        <end position="402"/>
    </location>
</feature>
<reference evidence="3 4" key="1">
    <citation type="journal article" date="2023" name="G3 (Bethesda)">
        <title>A haplotype-resolved chromosome-scale genome for Quercus rubra L. provides insights into the genetics of adaptive traits for red oak species.</title>
        <authorList>
            <person name="Kapoor B."/>
            <person name="Jenkins J."/>
            <person name="Schmutz J."/>
            <person name="Zhebentyayeva T."/>
            <person name="Kuelheim C."/>
            <person name="Coggeshall M."/>
            <person name="Heim C."/>
            <person name="Lasky J.R."/>
            <person name="Leites L."/>
            <person name="Islam-Faridi N."/>
            <person name="Romero-Severson J."/>
            <person name="DeLeo V.L."/>
            <person name="Lucas S.M."/>
            <person name="Lazic D."/>
            <person name="Gailing O."/>
            <person name="Carlson J."/>
            <person name="Staton M."/>
        </authorList>
    </citation>
    <scope>NUCLEOTIDE SEQUENCE [LARGE SCALE GENOMIC DNA]</scope>
    <source>
        <strain evidence="3">Pseudo-F2</strain>
    </source>
</reference>
<gene>
    <name evidence="3" type="ORF">RGQ29_002897</name>
    <name evidence="2" type="ORF">RGQ29_006520</name>
</gene>
<dbReference type="EMBL" id="JAXUIC010000011">
    <property type="protein sequence ID" value="KAK4564484.1"/>
    <property type="molecule type" value="Genomic_DNA"/>
</dbReference>
<accession>A0AAN7EA53</accession>
<dbReference type="Pfam" id="PF03004">
    <property type="entry name" value="Transposase_24"/>
    <property type="match status" value="1"/>
</dbReference>
<comment type="caution">
    <text evidence="3">The sequence shown here is derived from an EMBL/GenBank/DDBJ whole genome shotgun (WGS) entry which is preliminary data.</text>
</comment>
<proteinExistence type="predicted"/>
<sequence length="492" mass="54619">MGKKRQLPVVEVGEGPPRSRQRGKGLAAAHSRDTGTHDTGEHPLTVVEVGVGPSHARSRECVQEELRAAYAVDQQAREEGEDVDETQPPSPGDLVQDTPLVGNGREEDSVQQTPQSSNVKNKRGVTLMSRIWALPAHQRLTCPLTKSGQPIGQSGQTFKRWLGTFCLCQALCPLVPVNWTHVPDHFKENAWEKIQSKWQFAPEIIKPPNQMAWAMRLLGELRRNRRTKLKKKYKVKDASIGEVKLAKPSWADTQDYEELVDYWFDPKMVTLVDKNKRSRGFQKDIARSGPISFAQTAENMAKESGQAVERAAVFAKVYSKKDGTPISDAVRDKIDKMNEILNNGGSLQGERDAGILWSTDDAFAQVMGKERCGRVRGVGFGPTPTGRSGANLPCSTGPSSSETAHRMTELENSLRDQLAQSEQRHQEAIAALHAQHKEEIAEIRAESDARHQQQMAESKRQMDECLAGVKAMLQGFHDFPSMTQAMQDSAAR</sequence>
<dbReference type="PANTHER" id="PTHR33144:SF48">
    <property type="entry name" value="PLANT TRANSPOSASE (PTTA_EN_SPM FAMILY)"/>
    <property type="match status" value="1"/>
</dbReference>
<feature type="region of interest" description="Disordered" evidence="1">
    <location>
        <begin position="74"/>
        <end position="121"/>
    </location>
</feature>
<evidence type="ECO:0008006" key="5">
    <source>
        <dbReference type="Google" id="ProtNLM"/>
    </source>
</evidence>
<evidence type="ECO:0000256" key="1">
    <source>
        <dbReference type="SAM" id="MobiDB-lite"/>
    </source>
</evidence>
<evidence type="ECO:0000313" key="3">
    <source>
        <dbReference type="EMBL" id="KAK4566824.1"/>
    </source>
</evidence>
<dbReference type="Proteomes" id="UP001324115">
    <property type="component" value="Unassembled WGS sequence"/>
</dbReference>
<dbReference type="AlphaFoldDB" id="A0AAN7EA53"/>
<feature type="compositionally biased region" description="Polar residues" evidence="1">
    <location>
        <begin position="110"/>
        <end position="119"/>
    </location>
</feature>
<dbReference type="InterPro" id="IPR004252">
    <property type="entry name" value="Probable_transposase_24"/>
</dbReference>
<name>A0AAN7EA53_QUERU</name>
<evidence type="ECO:0000313" key="4">
    <source>
        <dbReference type="Proteomes" id="UP001324115"/>
    </source>
</evidence>
<feature type="compositionally biased region" description="Basic and acidic residues" evidence="1">
    <location>
        <begin position="30"/>
        <end position="41"/>
    </location>
</feature>
<protein>
    <recommendedName>
        <fullName evidence="5">Transposase</fullName>
    </recommendedName>
</protein>
<dbReference type="PANTHER" id="PTHR33144">
    <property type="entry name" value="OS10G0409366 PROTEIN-RELATED"/>
    <property type="match status" value="1"/>
</dbReference>
<feature type="compositionally biased region" description="Polar residues" evidence="1">
    <location>
        <begin position="385"/>
        <end position="402"/>
    </location>
</feature>
<organism evidence="3 4">
    <name type="scientific">Quercus rubra</name>
    <name type="common">Northern red oak</name>
    <name type="synonym">Quercus borealis</name>
    <dbReference type="NCBI Taxonomy" id="3512"/>
    <lineage>
        <taxon>Eukaryota</taxon>
        <taxon>Viridiplantae</taxon>
        <taxon>Streptophyta</taxon>
        <taxon>Embryophyta</taxon>
        <taxon>Tracheophyta</taxon>
        <taxon>Spermatophyta</taxon>
        <taxon>Magnoliopsida</taxon>
        <taxon>eudicotyledons</taxon>
        <taxon>Gunneridae</taxon>
        <taxon>Pentapetalae</taxon>
        <taxon>rosids</taxon>
        <taxon>fabids</taxon>
        <taxon>Fagales</taxon>
        <taxon>Fagaceae</taxon>
        <taxon>Quercus</taxon>
    </lineage>
</organism>
<evidence type="ECO:0000313" key="2">
    <source>
        <dbReference type="EMBL" id="KAK4564484.1"/>
    </source>
</evidence>
<dbReference type="EMBL" id="JAXUIC010000010">
    <property type="protein sequence ID" value="KAK4566824.1"/>
    <property type="molecule type" value="Genomic_DNA"/>
</dbReference>